<dbReference type="Pfam" id="PF08245">
    <property type="entry name" value="Mur_ligase_M"/>
    <property type="match status" value="1"/>
</dbReference>
<feature type="domain" description="Mur ligase C-terminal" evidence="13">
    <location>
        <begin position="324"/>
        <end position="443"/>
    </location>
</feature>
<dbReference type="GO" id="GO:0051301">
    <property type="term" value="P:cell division"/>
    <property type="evidence" value="ECO:0007669"/>
    <property type="project" value="UniProtKB-KW"/>
</dbReference>
<dbReference type="GO" id="GO:0008360">
    <property type="term" value="P:regulation of cell shape"/>
    <property type="evidence" value="ECO:0007669"/>
    <property type="project" value="UniProtKB-KW"/>
</dbReference>
<gene>
    <name evidence="10" type="primary">murF</name>
    <name evidence="15" type="ORF">ETQ85_18090</name>
</gene>
<comment type="catalytic activity">
    <reaction evidence="10 11">
        <text>D-alanyl-D-alanine + UDP-N-acetyl-alpha-D-muramoyl-L-alanyl-gamma-D-glutamyl-meso-2,6-diaminopimelate + ATP = UDP-N-acetyl-alpha-D-muramoyl-L-alanyl-gamma-D-glutamyl-meso-2,6-diaminopimeloyl-D-alanyl-D-alanine + ADP + phosphate + H(+)</text>
        <dbReference type="Rhea" id="RHEA:28374"/>
        <dbReference type="ChEBI" id="CHEBI:15378"/>
        <dbReference type="ChEBI" id="CHEBI:30616"/>
        <dbReference type="ChEBI" id="CHEBI:43474"/>
        <dbReference type="ChEBI" id="CHEBI:57822"/>
        <dbReference type="ChEBI" id="CHEBI:61386"/>
        <dbReference type="ChEBI" id="CHEBI:83905"/>
        <dbReference type="ChEBI" id="CHEBI:456216"/>
        <dbReference type="EC" id="6.3.2.10"/>
    </reaction>
</comment>
<dbReference type="Proteomes" id="UP000389128">
    <property type="component" value="Unassembled WGS sequence"/>
</dbReference>
<dbReference type="InterPro" id="IPR013221">
    <property type="entry name" value="Mur_ligase_cen"/>
</dbReference>
<dbReference type="AlphaFoldDB" id="A0A6C2CK17"/>
<evidence type="ECO:0000313" key="15">
    <source>
        <dbReference type="EMBL" id="TYC54590.1"/>
    </source>
</evidence>
<dbReference type="InterPro" id="IPR051046">
    <property type="entry name" value="MurCDEF_CellWall_CoF430Synth"/>
</dbReference>
<comment type="similarity">
    <text evidence="10">Belongs to the MurCDEF family. MurF subfamily.</text>
</comment>
<evidence type="ECO:0000256" key="11">
    <source>
        <dbReference type="RuleBase" id="RU004136"/>
    </source>
</evidence>
<reference evidence="15 16" key="1">
    <citation type="submission" date="2019-01" db="EMBL/GenBank/DDBJ databases">
        <title>Zoogloea oleivorans genome sequencing and assembly.</title>
        <authorList>
            <person name="Tancsics A."/>
            <person name="Farkas M."/>
            <person name="Kriszt B."/>
            <person name="Maroti G."/>
            <person name="Horvath B."/>
        </authorList>
    </citation>
    <scope>NUCLEOTIDE SEQUENCE [LARGE SCALE GENOMIC DNA]</scope>
    <source>
        <strain evidence="15 16">Buc</strain>
    </source>
</reference>
<dbReference type="EMBL" id="SDKK01000018">
    <property type="protein sequence ID" value="TYC54590.1"/>
    <property type="molecule type" value="Genomic_DNA"/>
</dbReference>
<dbReference type="Gene3D" id="3.40.1390.10">
    <property type="entry name" value="MurE/MurF, N-terminal domain"/>
    <property type="match status" value="1"/>
</dbReference>
<evidence type="ECO:0000256" key="8">
    <source>
        <dbReference type="ARBA" id="ARBA00023306"/>
    </source>
</evidence>
<dbReference type="SUPFAM" id="SSF63418">
    <property type="entry name" value="MurE/MurF N-terminal domain"/>
    <property type="match status" value="1"/>
</dbReference>
<dbReference type="EC" id="6.3.2.10" evidence="10 11"/>
<evidence type="ECO:0000256" key="10">
    <source>
        <dbReference type="HAMAP-Rule" id="MF_02019"/>
    </source>
</evidence>
<comment type="caution">
    <text evidence="15">The sequence shown here is derived from an EMBL/GenBank/DDBJ whole genome shotgun (WGS) entry which is preliminary data.</text>
</comment>
<dbReference type="InterPro" id="IPR000713">
    <property type="entry name" value="Mur_ligase_N"/>
</dbReference>
<feature type="domain" description="Mur ligase central" evidence="14">
    <location>
        <begin position="107"/>
        <end position="302"/>
    </location>
</feature>
<dbReference type="HAMAP" id="MF_02019">
    <property type="entry name" value="MurF"/>
    <property type="match status" value="1"/>
</dbReference>
<keyword evidence="9 10" id="KW-0961">Cell wall biogenesis/degradation</keyword>
<dbReference type="GO" id="GO:0005737">
    <property type="term" value="C:cytoplasm"/>
    <property type="evidence" value="ECO:0007669"/>
    <property type="project" value="UniProtKB-SubCell"/>
</dbReference>
<evidence type="ECO:0000256" key="6">
    <source>
        <dbReference type="ARBA" id="ARBA00022960"/>
    </source>
</evidence>
<evidence type="ECO:0000256" key="7">
    <source>
        <dbReference type="ARBA" id="ARBA00022984"/>
    </source>
</evidence>
<evidence type="ECO:0000256" key="1">
    <source>
        <dbReference type="ARBA" id="ARBA00022490"/>
    </source>
</evidence>
<feature type="domain" description="Mur ligase N-terminal catalytic" evidence="12">
    <location>
        <begin position="25"/>
        <end position="69"/>
    </location>
</feature>
<dbReference type="InterPro" id="IPR005863">
    <property type="entry name" value="UDP-N-AcMur_synth"/>
</dbReference>
<keyword evidence="1 10" id="KW-0963">Cytoplasm</keyword>
<keyword evidence="3 10" id="KW-0132">Cell division</keyword>
<dbReference type="Pfam" id="PF02875">
    <property type="entry name" value="Mur_ligase_C"/>
    <property type="match status" value="1"/>
</dbReference>
<dbReference type="PANTHER" id="PTHR43024">
    <property type="entry name" value="UDP-N-ACETYLMURAMOYL-TRIPEPTIDE--D-ALANYL-D-ALANINE LIGASE"/>
    <property type="match status" value="1"/>
</dbReference>
<accession>A0A6C2CK17</accession>
<feature type="binding site" evidence="10">
    <location>
        <begin position="109"/>
        <end position="115"/>
    </location>
    <ligand>
        <name>ATP</name>
        <dbReference type="ChEBI" id="CHEBI:30616"/>
    </ligand>
</feature>
<keyword evidence="4 10" id="KW-0547">Nucleotide-binding</keyword>
<dbReference type="GO" id="GO:0047480">
    <property type="term" value="F:UDP-N-acetylmuramoyl-tripeptide-D-alanyl-D-alanine ligase activity"/>
    <property type="evidence" value="ECO:0007669"/>
    <property type="project" value="UniProtKB-UniRule"/>
</dbReference>
<dbReference type="PANTHER" id="PTHR43024:SF1">
    <property type="entry name" value="UDP-N-ACETYLMURAMOYL-TRIPEPTIDE--D-ALANYL-D-ALANINE LIGASE"/>
    <property type="match status" value="1"/>
</dbReference>
<dbReference type="Pfam" id="PF01225">
    <property type="entry name" value="Mur_ligase"/>
    <property type="match status" value="1"/>
</dbReference>
<dbReference type="NCBIfam" id="TIGR01143">
    <property type="entry name" value="murF"/>
    <property type="match status" value="1"/>
</dbReference>
<evidence type="ECO:0000256" key="5">
    <source>
        <dbReference type="ARBA" id="ARBA00022840"/>
    </source>
</evidence>
<evidence type="ECO:0000259" key="13">
    <source>
        <dbReference type="Pfam" id="PF02875"/>
    </source>
</evidence>
<keyword evidence="16" id="KW-1185">Reference proteome</keyword>
<dbReference type="RefSeq" id="WP_148580491.1">
    <property type="nucleotide sequence ID" value="NZ_SDKK01000018.1"/>
</dbReference>
<dbReference type="OrthoDB" id="9801978at2"/>
<comment type="function">
    <text evidence="10 11">Involved in cell wall formation. Catalyzes the final step in the synthesis of UDP-N-acetylmuramoyl-pentapeptide, the precursor of murein.</text>
</comment>
<evidence type="ECO:0000256" key="4">
    <source>
        <dbReference type="ARBA" id="ARBA00022741"/>
    </source>
</evidence>
<dbReference type="Gene3D" id="3.40.1190.10">
    <property type="entry name" value="Mur-like, catalytic domain"/>
    <property type="match status" value="1"/>
</dbReference>
<dbReference type="GO" id="GO:0009252">
    <property type="term" value="P:peptidoglycan biosynthetic process"/>
    <property type="evidence" value="ECO:0007669"/>
    <property type="project" value="UniProtKB-UniRule"/>
</dbReference>
<dbReference type="SUPFAM" id="SSF53623">
    <property type="entry name" value="MurD-like peptide ligases, catalytic domain"/>
    <property type="match status" value="1"/>
</dbReference>
<comment type="subcellular location">
    <subcellularLocation>
        <location evidence="10 11">Cytoplasm</location>
    </subcellularLocation>
</comment>
<proteinExistence type="inferred from homology"/>
<keyword evidence="7 10" id="KW-0573">Peptidoglycan synthesis</keyword>
<dbReference type="GO" id="GO:0005524">
    <property type="term" value="F:ATP binding"/>
    <property type="evidence" value="ECO:0007669"/>
    <property type="project" value="UniProtKB-UniRule"/>
</dbReference>
<evidence type="ECO:0000256" key="9">
    <source>
        <dbReference type="ARBA" id="ARBA00023316"/>
    </source>
</evidence>
<dbReference type="Gene3D" id="3.90.190.20">
    <property type="entry name" value="Mur ligase, C-terminal domain"/>
    <property type="match status" value="1"/>
</dbReference>
<comment type="pathway">
    <text evidence="10 11">Cell wall biogenesis; peptidoglycan biosynthesis.</text>
</comment>
<keyword evidence="6 10" id="KW-0133">Cell shape</keyword>
<dbReference type="InterPro" id="IPR035911">
    <property type="entry name" value="MurE/MurF_N"/>
</dbReference>
<sequence length="458" mass="48148">MMDLQQAALATDGTAVGGNASFLSVSTDSRSVQSDQLFIALRGDRFDGHDFISSVAAQGAVAAMVDRHWAAGNPVPLPLLVVEDTRLGLGKLAAVWRARFEMPLIGVTGSNGKTTVKEMCAAILRAQARLDGFDPDLAVLATKGNLNNDIGLPLMLLRMSGNHRSAVIEMGMNHPGEIGYLTQLARPTVALVNNAQRAHLQGMGNVNEVAREKGAIYEGLAADGVAVINADDAFAGYWKALNAGRQTLTFGLSADADVSARCTSHGFASDVMLSSPQGETRFRLQVPGQHNVRNALAAAAACLAAGMSLDAVAEGLGGYSGTAGRLHLRQGCGGAVVIDDSYNANPDSMRAGIAVLAATPGRKILVIGDMGEIGEQSFQYHDEIGGYAKSEGVDYLFGLGEMSEVAARNFGEGGYHFNRLDDLVVAVKAELNADTVVLVKGSRFMKMERVVDAIAEKV</sequence>
<evidence type="ECO:0000313" key="16">
    <source>
        <dbReference type="Proteomes" id="UP000389128"/>
    </source>
</evidence>
<evidence type="ECO:0000256" key="2">
    <source>
        <dbReference type="ARBA" id="ARBA00022598"/>
    </source>
</evidence>
<organism evidence="15 16">
    <name type="scientific">Zoogloea oleivorans</name>
    <dbReference type="NCBI Taxonomy" id="1552750"/>
    <lineage>
        <taxon>Bacteria</taxon>
        <taxon>Pseudomonadati</taxon>
        <taxon>Pseudomonadota</taxon>
        <taxon>Betaproteobacteria</taxon>
        <taxon>Rhodocyclales</taxon>
        <taxon>Zoogloeaceae</taxon>
        <taxon>Zoogloea</taxon>
    </lineage>
</organism>
<dbReference type="GO" id="GO:0071555">
    <property type="term" value="P:cell wall organization"/>
    <property type="evidence" value="ECO:0007669"/>
    <property type="project" value="UniProtKB-KW"/>
</dbReference>
<keyword evidence="8 10" id="KW-0131">Cell cycle</keyword>
<keyword evidence="5 10" id="KW-0067">ATP-binding</keyword>
<protein>
    <recommendedName>
        <fullName evidence="10 11">UDP-N-acetylmuramoyl-tripeptide--D-alanyl-D-alanine ligase</fullName>
        <ecNumber evidence="10 11">6.3.2.10</ecNumber>
    </recommendedName>
    <alternativeName>
        <fullName evidence="10">D-alanyl-D-alanine-adding enzyme</fullName>
    </alternativeName>
</protein>
<dbReference type="InterPro" id="IPR036615">
    <property type="entry name" value="Mur_ligase_C_dom_sf"/>
</dbReference>
<dbReference type="UniPathway" id="UPA00219"/>
<evidence type="ECO:0000256" key="3">
    <source>
        <dbReference type="ARBA" id="ARBA00022618"/>
    </source>
</evidence>
<keyword evidence="2 10" id="KW-0436">Ligase</keyword>
<evidence type="ECO:0000259" key="14">
    <source>
        <dbReference type="Pfam" id="PF08245"/>
    </source>
</evidence>
<dbReference type="InterPro" id="IPR036565">
    <property type="entry name" value="Mur-like_cat_sf"/>
</dbReference>
<dbReference type="InterPro" id="IPR004101">
    <property type="entry name" value="Mur_ligase_C"/>
</dbReference>
<evidence type="ECO:0000259" key="12">
    <source>
        <dbReference type="Pfam" id="PF01225"/>
    </source>
</evidence>
<name>A0A6C2CK17_9RHOO</name>
<dbReference type="SUPFAM" id="SSF53244">
    <property type="entry name" value="MurD-like peptide ligases, peptide-binding domain"/>
    <property type="match status" value="1"/>
</dbReference>